<dbReference type="PANTHER" id="PTHR28263">
    <property type="entry name" value="GOLGI TO ER TRAFFIC PROTEIN 2"/>
    <property type="match status" value="1"/>
</dbReference>
<evidence type="ECO:0000313" key="7">
    <source>
        <dbReference type="Proteomes" id="UP000242146"/>
    </source>
</evidence>
<feature type="transmembrane region" description="Helical" evidence="5">
    <location>
        <begin position="297"/>
        <end position="317"/>
    </location>
</feature>
<dbReference type="STRING" id="101127.A0A1X2GUK3"/>
<feature type="region of interest" description="Disordered" evidence="4">
    <location>
        <begin position="89"/>
        <end position="170"/>
    </location>
</feature>
<name>A0A1X2GUK3_9FUNG</name>
<protein>
    <submittedName>
        <fullName evidence="6">Uncharacterized protein</fullName>
    </submittedName>
</protein>
<accession>A0A1X2GUK3</accession>
<evidence type="ECO:0000256" key="5">
    <source>
        <dbReference type="SAM" id="Phobius"/>
    </source>
</evidence>
<dbReference type="Pfam" id="PF08690">
    <property type="entry name" value="GET2"/>
    <property type="match status" value="1"/>
</dbReference>
<keyword evidence="2 5" id="KW-1133">Transmembrane helix</keyword>
<dbReference type="OrthoDB" id="2281987at2759"/>
<evidence type="ECO:0000313" key="6">
    <source>
        <dbReference type="EMBL" id="ORX61656.1"/>
    </source>
</evidence>
<reference evidence="6 7" key="1">
    <citation type="submission" date="2016-07" db="EMBL/GenBank/DDBJ databases">
        <title>Pervasive Adenine N6-methylation of Active Genes in Fungi.</title>
        <authorList>
            <consortium name="DOE Joint Genome Institute"/>
            <person name="Mondo S.J."/>
            <person name="Dannebaum R.O."/>
            <person name="Kuo R.C."/>
            <person name="Labutti K."/>
            <person name="Haridas S."/>
            <person name="Kuo A."/>
            <person name="Salamov A."/>
            <person name="Ahrendt S.R."/>
            <person name="Lipzen A."/>
            <person name="Sullivan W."/>
            <person name="Andreopoulos W.B."/>
            <person name="Clum A."/>
            <person name="Lindquist E."/>
            <person name="Daum C."/>
            <person name="Ramamoorthy G.K."/>
            <person name="Gryganskyi A."/>
            <person name="Culley D."/>
            <person name="Magnuson J.K."/>
            <person name="James T.Y."/>
            <person name="O'Malley M.A."/>
            <person name="Stajich J.E."/>
            <person name="Spatafora J.W."/>
            <person name="Visel A."/>
            <person name="Grigoriev I.V."/>
        </authorList>
    </citation>
    <scope>NUCLEOTIDE SEQUENCE [LARGE SCALE GENOMIC DNA]</scope>
    <source>
        <strain evidence="6 7">NRRL 3301</strain>
    </source>
</reference>
<feature type="compositionally biased region" description="Polar residues" evidence="4">
    <location>
        <begin position="56"/>
        <end position="72"/>
    </location>
</feature>
<gene>
    <name evidence="6" type="ORF">DM01DRAFT_1332252</name>
</gene>
<proteinExistence type="predicted"/>
<evidence type="ECO:0000256" key="1">
    <source>
        <dbReference type="ARBA" id="ARBA00022692"/>
    </source>
</evidence>
<evidence type="ECO:0000256" key="2">
    <source>
        <dbReference type="ARBA" id="ARBA00022989"/>
    </source>
</evidence>
<feature type="compositionally biased region" description="Basic and acidic residues" evidence="4">
    <location>
        <begin position="1"/>
        <end position="10"/>
    </location>
</feature>
<dbReference type="Proteomes" id="UP000242146">
    <property type="component" value="Unassembled WGS sequence"/>
</dbReference>
<dbReference type="InterPro" id="IPR028143">
    <property type="entry name" value="Get2/sif1"/>
</dbReference>
<dbReference type="AlphaFoldDB" id="A0A1X2GUK3"/>
<dbReference type="EMBL" id="MCGT01000003">
    <property type="protein sequence ID" value="ORX61656.1"/>
    <property type="molecule type" value="Genomic_DNA"/>
</dbReference>
<organism evidence="6 7">
    <name type="scientific">Hesseltinella vesiculosa</name>
    <dbReference type="NCBI Taxonomy" id="101127"/>
    <lineage>
        <taxon>Eukaryota</taxon>
        <taxon>Fungi</taxon>
        <taxon>Fungi incertae sedis</taxon>
        <taxon>Mucoromycota</taxon>
        <taxon>Mucoromycotina</taxon>
        <taxon>Mucoromycetes</taxon>
        <taxon>Mucorales</taxon>
        <taxon>Cunninghamellaceae</taxon>
        <taxon>Hesseltinella</taxon>
    </lineage>
</organism>
<sequence length="321" mass="36381">MNQLTEEQKRERRRLKRQQRILQSAGDRLERITGTAHGYSPSPSPSSSTSSLRAIHTSTSQHSLRSFSSVQDFQGDKDDMASLLRRRTFHESPSTSSSSAPPMPGETLGASPTGASASPDLGFLNDLVSPSTSSTLRQRQPSLSSTPSPALDDGLSGHQPPPMMDTSHNKQPSLLNTLMMRKLYRQTRYHQLDPTLKYWNLLHFISMLWLTVCALYNKSSRLDSWPQLLREQNVDTHHYPLLGQFLLLEALLYIGFRLYHPKDAYPEPEDDFTLIASRLAAPYKQIIYTILDHRRTLFCLFQDLSIVVFLIGFSQVLTHLL</sequence>
<comment type="caution">
    <text evidence="6">The sequence shown here is derived from an EMBL/GenBank/DDBJ whole genome shotgun (WGS) entry which is preliminary data.</text>
</comment>
<keyword evidence="3 5" id="KW-0472">Membrane</keyword>
<feature type="compositionally biased region" description="Polar residues" evidence="4">
    <location>
        <begin position="128"/>
        <end position="148"/>
    </location>
</feature>
<keyword evidence="7" id="KW-1185">Reference proteome</keyword>
<evidence type="ECO:0000256" key="4">
    <source>
        <dbReference type="SAM" id="MobiDB-lite"/>
    </source>
</evidence>
<dbReference type="PANTHER" id="PTHR28263:SF1">
    <property type="entry name" value="GOLGI TO ER TRAFFIC PROTEIN 2"/>
    <property type="match status" value="1"/>
</dbReference>
<evidence type="ECO:0000256" key="3">
    <source>
        <dbReference type="ARBA" id="ARBA00023136"/>
    </source>
</evidence>
<feature type="region of interest" description="Disordered" evidence="4">
    <location>
        <begin position="1"/>
        <end position="73"/>
    </location>
</feature>
<keyword evidence="1 5" id="KW-0812">Transmembrane</keyword>